<evidence type="ECO:0000313" key="2">
    <source>
        <dbReference type="EMBL" id="PTD96295.1"/>
    </source>
</evidence>
<reference evidence="2 3" key="1">
    <citation type="submission" date="2018-03" db="EMBL/GenBank/DDBJ databases">
        <authorList>
            <person name="Keele B.F."/>
        </authorList>
    </citation>
    <scope>NUCLEOTIDE SEQUENCE [LARGE SCALE GENOMIC DNA]</scope>
    <source>
        <strain evidence="2 3">D20</strain>
    </source>
</reference>
<name>A0A2T4IEU7_9RHOO</name>
<reference evidence="2 3" key="2">
    <citation type="submission" date="2018-04" db="EMBL/GenBank/DDBJ databases">
        <title>Thauera lacus sp. nov., isolated from an saline lake in Inner Mongolia, China.</title>
        <authorList>
            <person name="Liang Q.-Y."/>
        </authorList>
    </citation>
    <scope>NUCLEOTIDE SEQUENCE [LARGE SCALE GENOMIC DNA]</scope>
    <source>
        <strain evidence="2 3">D20</strain>
    </source>
</reference>
<keyword evidence="3" id="KW-1185">Reference proteome</keyword>
<feature type="transmembrane region" description="Helical" evidence="1">
    <location>
        <begin position="46"/>
        <end position="67"/>
    </location>
</feature>
<keyword evidence="1" id="KW-0472">Membrane</keyword>
<dbReference type="OrthoDB" id="8915060at2"/>
<feature type="transmembrane region" description="Helical" evidence="1">
    <location>
        <begin position="73"/>
        <end position="96"/>
    </location>
</feature>
<sequence length="295" mass="33845">MPTSSHQRRAAQRIEPAANNVIERVTECCMDVNVKSAYIAKGRSGMAWWLIWGTMMCAVLVAGVAVFSGEPLAALSGGVPFLLIAASGFGATLYIWPLRVWRTHLPLRFNRKNRKVYFHWKGETYIEDWDTLQIQFKEQFVFSPIAPPSGEPQINVRFHDRTGKPFDVLIVTELHHLPLTKVEQAAALAEYIRCYMDEGPEHLPPVHRNRFEADLKLAEIVKEFRLPKLWRRDHSFTTNVLNLFTLPVVILWDLITCPTEIIFYYLTRNIRTDPFPPEMEAPCRCDGEPAQHGSE</sequence>
<dbReference type="EMBL" id="PZKC01000007">
    <property type="protein sequence ID" value="PTD96295.1"/>
    <property type="molecule type" value="Genomic_DNA"/>
</dbReference>
<keyword evidence="1" id="KW-0812">Transmembrane</keyword>
<accession>A0A2T4IEU7</accession>
<gene>
    <name evidence="2" type="ORF">C8261_10270</name>
</gene>
<feature type="transmembrane region" description="Helical" evidence="1">
    <location>
        <begin position="240"/>
        <end position="266"/>
    </location>
</feature>
<proteinExistence type="predicted"/>
<evidence type="ECO:0000256" key="1">
    <source>
        <dbReference type="SAM" id="Phobius"/>
    </source>
</evidence>
<keyword evidence="1" id="KW-1133">Transmembrane helix</keyword>
<dbReference type="Proteomes" id="UP000241193">
    <property type="component" value="Unassembled WGS sequence"/>
</dbReference>
<evidence type="ECO:0000313" key="3">
    <source>
        <dbReference type="Proteomes" id="UP000241193"/>
    </source>
</evidence>
<dbReference type="RefSeq" id="WP_107493615.1">
    <property type="nucleotide sequence ID" value="NZ_PZKC01000007.1"/>
</dbReference>
<protein>
    <submittedName>
        <fullName evidence="2">Uncharacterized protein</fullName>
    </submittedName>
</protein>
<organism evidence="2 3">
    <name type="scientific">Pseudothauera lacus</name>
    <dbReference type="NCBI Taxonomy" id="2136175"/>
    <lineage>
        <taxon>Bacteria</taxon>
        <taxon>Pseudomonadati</taxon>
        <taxon>Pseudomonadota</taxon>
        <taxon>Betaproteobacteria</taxon>
        <taxon>Rhodocyclales</taxon>
        <taxon>Zoogloeaceae</taxon>
        <taxon>Pseudothauera</taxon>
    </lineage>
</organism>
<comment type="caution">
    <text evidence="2">The sequence shown here is derived from an EMBL/GenBank/DDBJ whole genome shotgun (WGS) entry which is preliminary data.</text>
</comment>
<dbReference type="AlphaFoldDB" id="A0A2T4IEU7"/>